<dbReference type="RefSeq" id="XP_066616956.1">
    <property type="nucleotide sequence ID" value="XM_066755055.1"/>
</dbReference>
<gene>
    <name evidence="2" type="ORF">I308_100486</name>
</gene>
<dbReference type="GeneID" id="91987344"/>
<sequence length="118" mass="13844">MMMSLNFECLPAWAYDRTCQLGIKALQMRDRCLEEFRRLRTETARLIRGTIDRQERIDKNLDLWIFALKLTEQSSDEGESENEGEEIGQNTGNGLQSTKYTPTRNNCLRYLHLLAELR</sequence>
<reference evidence="2 3" key="2">
    <citation type="submission" date="2024-01" db="EMBL/GenBank/DDBJ databases">
        <title>Comparative genomics of Cryptococcus and Kwoniella reveals pathogenesis evolution and contrasting modes of karyotype evolution via chromosome fusion or intercentromeric recombination.</title>
        <authorList>
            <person name="Coelho M.A."/>
            <person name="David-Palma M."/>
            <person name="Shea T."/>
            <person name="Bowers K."/>
            <person name="Mcginley-Smith S."/>
            <person name="Mohammad A.W."/>
            <person name="Gnirke A."/>
            <person name="Yurkov A.M."/>
            <person name="Nowrousian M."/>
            <person name="Sun S."/>
            <person name="Cuomo C.A."/>
            <person name="Heitman J."/>
        </authorList>
    </citation>
    <scope>NUCLEOTIDE SEQUENCE [LARGE SCALE GENOMIC DNA]</scope>
    <source>
        <strain evidence="2 3">IND107</strain>
    </source>
</reference>
<accession>A0ABR3C5D3</accession>
<feature type="region of interest" description="Disordered" evidence="1">
    <location>
        <begin position="73"/>
        <end position="101"/>
    </location>
</feature>
<feature type="compositionally biased region" description="Acidic residues" evidence="1">
    <location>
        <begin position="74"/>
        <end position="86"/>
    </location>
</feature>
<keyword evidence="3" id="KW-1185">Reference proteome</keyword>
<comment type="caution">
    <text evidence="2">The sequence shown here is derived from an EMBL/GenBank/DDBJ whole genome shotgun (WGS) entry which is preliminary data.</text>
</comment>
<proteinExistence type="predicted"/>
<feature type="compositionally biased region" description="Polar residues" evidence="1">
    <location>
        <begin position="89"/>
        <end position="101"/>
    </location>
</feature>
<evidence type="ECO:0000313" key="2">
    <source>
        <dbReference type="EMBL" id="KAL0255679.1"/>
    </source>
</evidence>
<protein>
    <submittedName>
        <fullName evidence="2">Uncharacterized protein</fullName>
    </submittedName>
</protein>
<dbReference type="EMBL" id="ATAM02000001">
    <property type="protein sequence ID" value="KAL0255679.1"/>
    <property type="molecule type" value="Genomic_DNA"/>
</dbReference>
<evidence type="ECO:0000313" key="3">
    <source>
        <dbReference type="Proteomes" id="UP000054399"/>
    </source>
</evidence>
<reference evidence="3" key="1">
    <citation type="submission" date="2015-01" db="EMBL/GenBank/DDBJ databases">
        <title>The Genome Sequence of Cryptococcus gattii MMRL2647.</title>
        <authorList>
            <consortium name="The Broad Institute Genomics Platform"/>
            <person name="Cuomo C."/>
            <person name="Litvintseva A."/>
            <person name="Chen Y."/>
            <person name="Heitman J."/>
            <person name="Sun S."/>
            <person name="Springer D."/>
            <person name="Dromer F."/>
            <person name="Young S."/>
            <person name="Zeng Q."/>
            <person name="Gargeya S."/>
            <person name="Abouelleil A."/>
            <person name="Alvarado L."/>
            <person name="Chapman S.B."/>
            <person name="Gainer-Dewar J."/>
            <person name="Goldberg J."/>
            <person name="Griggs A."/>
            <person name="Gujja S."/>
            <person name="Hansen M."/>
            <person name="Howarth C."/>
            <person name="Imamovic A."/>
            <person name="Larimer J."/>
            <person name="Murphy C."/>
            <person name="Naylor J."/>
            <person name="Pearson M."/>
            <person name="Priest M."/>
            <person name="Roberts A."/>
            <person name="Saif S."/>
            <person name="Shea T."/>
            <person name="Sykes S."/>
            <person name="Wortman J."/>
            <person name="Nusbaum C."/>
            <person name="Birren B."/>
        </authorList>
    </citation>
    <scope>NUCLEOTIDE SEQUENCE [LARGE SCALE GENOMIC DNA]</scope>
    <source>
        <strain evidence="3">IND107</strain>
    </source>
</reference>
<organism evidence="2 3">
    <name type="scientific">Cryptococcus tetragattii IND107</name>
    <dbReference type="NCBI Taxonomy" id="1296105"/>
    <lineage>
        <taxon>Eukaryota</taxon>
        <taxon>Fungi</taxon>
        <taxon>Dikarya</taxon>
        <taxon>Basidiomycota</taxon>
        <taxon>Agaricomycotina</taxon>
        <taxon>Tremellomycetes</taxon>
        <taxon>Tremellales</taxon>
        <taxon>Cryptococcaceae</taxon>
        <taxon>Cryptococcus</taxon>
        <taxon>Cryptococcus gattii species complex</taxon>
    </lineage>
</organism>
<name>A0ABR3C5D3_9TREE</name>
<evidence type="ECO:0000256" key="1">
    <source>
        <dbReference type="SAM" id="MobiDB-lite"/>
    </source>
</evidence>
<dbReference type="Proteomes" id="UP000054399">
    <property type="component" value="Unassembled WGS sequence"/>
</dbReference>